<dbReference type="InterPro" id="IPR021109">
    <property type="entry name" value="Peptidase_aspartic_dom_sf"/>
</dbReference>
<dbReference type="PROSITE" id="PS00141">
    <property type="entry name" value="ASP_PROTEASE"/>
    <property type="match status" value="1"/>
</dbReference>
<name>A0A1H9RP89_FLAFI</name>
<proteinExistence type="predicted"/>
<dbReference type="Pfam" id="PF13975">
    <property type="entry name" value="gag-asp_proteas"/>
    <property type="match status" value="1"/>
</dbReference>
<sequence>MRKITLLFMLFYVSVNIAQTKVYMTNEGNGVYTIPCKVNGIPLKFIFDTGASDVVISLSEARFMLKNGYLNSDDIVGTSYSQIANGQITENTKIILREIEIQGLKLYDVTASVIHELSAPLLLGQSAIQKLGKIQLNGNELTIYNGAVTNSDCSFESIIPFKIGMSDFDISFIVLKNKDFKISEDSFLAKQRNRKEYIDYLKKDVAKGYLVVTKKFQNCINADITYRLSLVNDYLYRIDFDFSVGTSTSENIEKMLENYEFLKTIIPAEYEYISEYTSTNPDTGLKIGEGISFYTAEGREQRKNSKYFKPNEFDLGYTLKPIKDFSEKTIIYNNAVLRIIDLRKTVLTNKGF</sequence>
<organism evidence="2 3">
    <name type="scientific">Flavobacterium frigoris</name>
    <dbReference type="NCBI Taxonomy" id="229204"/>
    <lineage>
        <taxon>Bacteria</taxon>
        <taxon>Pseudomonadati</taxon>
        <taxon>Bacteroidota</taxon>
        <taxon>Flavobacteriia</taxon>
        <taxon>Flavobacteriales</taxon>
        <taxon>Flavobacteriaceae</taxon>
        <taxon>Flavobacterium</taxon>
    </lineage>
</organism>
<accession>A0A1H9RP89</accession>
<protein>
    <submittedName>
        <fullName evidence="2">Clan AA aspartic protease, TIGR02281 family</fullName>
    </submittedName>
</protein>
<reference evidence="3" key="1">
    <citation type="submission" date="2016-10" db="EMBL/GenBank/DDBJ databases">
        <authorList>
            <person name="Varghese N."/>
            <person name="Submissions S."/>
        </authorList>
    </citation>
    <scope>NUCLEOTIDE SEQUENCE [LARGE SCALE GENOMIC DNA]</scope>
    <source>
        <strain evidence="3">DSM 15719</strain>
    </source>
</reference>
<keyword evidence="1" id="KW-0732">Signal</keyword>
<dbReference type="RefSeq" id="WP_083380546.1">
    <property type="nucleotide sequence ID" value="NZ_CBCRVS010000025.1"/>
</dbReference>
<keyword evidence="2" id="KW-0645">Protease</keyword>
<evidence type="ECO:0000313" key="3">
    <source>
        <dbReference type="Proteomes" id="UP000183658"/>
    </source>
</evidence>
<dbReference type="OrthoDB" id="947490at2"/>
<gene>
    <name evidence="2" type="ORF">SAMN05444355_12227</name>
</gene>
<evidence type="ECO:0000256" key="1">
    <source>
        <dbReference type="SAM" id="SignalP"/>
    </source>
</evidence>
<keyword evidence="3" id="KW-1185">Reference proteome</keyword>
<dbReference type="GO" id="GO:0004190">
    <property type="term" value="F:aspartic-type endopeptidase activity"/>
    <property type="evidence" value="ECO:0007669"/>
    <property type="project" value="InterPro"/>
</dbReference>
<dbReference type="GO" id="GO:0006508">
    <property type="term" value="P:proteolysis"/>
    <property type="evidence" value="ECO:0007669"/>
    <property type="project" value="UniProtKB-KW"/>
</dbReference>
<dbReference type="CDD" id="cd05483">
    <property type="entry name" value="retropepsin_like_bacteria"/>
    <property type="match status" value="1"/>
</dbReference>
<dbReference type="AlphaFoldDB" id="A0A1H9RP89"/>
<feature type="signal peptide" evidence="1">
    <location>
        <begin position="1"/>
        <end position="18"/>
    </location>
</feature>
<dbReference type="InterPro" id="IPR001969">
    <property type="entry name" value="Aspartic_peptidase_AS"/>
</dbReference>
<evidence type="ECO:0000313" key="2">
    <source>
        <dbReference type="EMBL" id="SER73913.1"/>
    </source>
</evidence>
<dbReference type="Gene3D" id="2.40.70.10">
    <property type="entry name" value="Acid Proteases"/>
    <property type="match status" value="1"/>
</dbReference>
<keyword evidence="2" id="KW-0378">Hydrolase</keyword>
<dbReference type="Proteomes" id="UP000183658">
    <property type="component" value="Unassembled WGS sequence"/>
</dbReference>
<dbReference type="InterPro" id="IPR034122">
    <property type="entry name" value="Retropepsin-like_bacterial"/>
</dbReference>
<dbReference type="SUPFAM" id="SSF50630">
    <property type="entry name" value="Acid proteases"/>
    <property type="match status" value="1"/>
</dbReference>
<feature type="chain" id="PRO_5010224007" evidence="1">
    <location>
        <begin position="19"/>
        <end position="352"/>
    </location>
</feature>
<dbReference type="EMBL" id="FOFZ01000022">
    <property type="protein sequence ID" value="SER73913.1"/>
    <property type="molecule type" value="Genomic_DNA"/>
</dbReference>